<feature type="domain" description="PiggyBac transposable element-derived protein" evidence="2">
    <location>
        <begin position="85"/>
        <end position="464"/>
    </location>
</feature>
<accession>A0A2P4XTT6</accession>
<evidence type="ECO:0000256" key="1">
    <source>
        <dbReference type="SAM" id="MobiDB-lite"/>
    </source>
</evidence>
<organism evidence="3 4">
    <name type="scientific">Phytophthora palmivora</name>
    <dbReference type="NCBI Taxonomy" id="4796"/>
    <lineage>
        <taxon>Eukaryota</taxon>
        <taxon>Sar</taxon>
        <taxon>Stramenopiles</taxon>
        <taxon>Oomycota</taxon>
        <taxon>Peronosporomycetes</taxon>
        <taxon>Peronosporales</taxon>
        <taxon>Peronosporaceae</taxon>
        <taxon>Phytophthora</taxon>
    </lineage>
</organism>
<protein>
    <recommendedName>
        <fullName evidence="2">PiggyBac transposable element-derived protein domain-containing protein</fullName>
    </recommendedName>
</protein>
<sequence>MISLFDGQSQKSGSRFRDFEKADESSNASDGSENDNQFGRDTEPSRVDEESKEDSHPNNHPDRLIQSVKTTHNCPTPKALASASTPSGAFFYFLQPQLWEDIAAESDYYFEASIGGRVGGAKQLHRELKHSGFKAKSRDTIREDVLKIPRIEVRELCVFIGLLLARSIVPNKEKLANHWKTREEGAIPRGCFGHFMTRDRFMHLSRNLHFSRNDDPNAATDRAWKLRPVIDALQDRFAAGYTPPPSWRSTRQCCLRALRSIVCAFTSKTNPTNEARSCLCCAAQLRSIAFGTKPKTRLLFLVPKLAYHLKYTVGKERVGQTNSTDHKSGPAAVVCNLQQVFGPTAPPSGEMRLVVMDRFYSSVPLSMQLLTMGFYSIGTVRTDRQGLGTKLIPKQKKGDKKKPPKIPKNRPANIERATFIAAEALHVPTMRVLRWWDTRAVHILSRGGSVEQDRIVRRDTSTGEQQ</sequence>
<dbReference type="AlphaFoldDB" id="A0A2P4XTT6"/>
<dbReference type="EMBL" id="NCKW01007990">
    <property type="protein sequence ID" value="POM68946.1"/>
    <property type="molecule type" value="Genomic_DNA"/>
</dbReference>
<feature type="compositionally biased region" description="Basic and acidic residues" evidence="1">
    <location>
        <begin position="38"/>
        <end position="63"/>
    </location>
</feature>
<feature type="compositionally biased region" description="Polar residues" evidence="1">
    <location>
        <begin position="1"/>
        <end position="13"/>
    </location>
</feature>
<feature type="compositionally biased region" description="Polar residues" evidence="1">
    <location>
        <begin position="25"/>
        <end position="37"/>
    </location>
</feature>
<feature type="compositionally biased region" description="Basic residues" evidence="1">
    <location>
        <begin position="393"/>
        <end position="408"/>
    </location>
</feature>
<gene>
    <name evidence="3" type="ORF">PHPALM_14824</name>
</gene>
<keyword evidence="4" id="KW-1185">Reference proteome</keyword>
<evidence type="ECO:0000259" key="2">
    <source>
        <dbReference type="Pfam" id="PF13843"/>
    </source>
</evidence>
<feature type="compositionally biased region" description="Basic and acidic residues" evidence="1">
    <location>
        <begin position="15"/>
        <end position="24"/>
    </location>
</feature>
<dbReference type="PANTHER" id="PTHR46599">
    <property type="entry name" value="PIGGYBAC TRANSPOSABLE ELEMENT-DERIVED PROTEIN 4"/>
    <property type="match status" value="1"/>
</dbReference>
<dbReference type="PANTHER" id="PTHR46599:SF3">
    <property type="entry name" value="PIGGYBAC TRANSPOSABLE ELEMENT-DERIVED PROTEIN 4"/>
    <property type="match status" value="1"/>
</dbReference>
<proteinExistence type="predicted"/>
<evidence type="ECO:0000313" key="4">
    <source>
        <dbReference type="Proteomes" id="UP000237271"/>
    </source>
</evidence>
<feature type="region of interest" description="Disordered" evidence="1">
    <location>
        <begin position="387"/>
        <end position="413"/>
    </location>
</feature>
<evidence type="ECO:0000313" key="3">
    <source>
        <dbReference type="EMBL" id="POM68946.1"/>
    </source>
</evidence>
<dbReference type="InterPro" id="IPR029526">
    <property type="entry name" value="PGBD"/>
</dbReference>
<name>A0A2P4XTT6_9STRA</name>
<reference evidence="3 4" key="1">
    <citation type="journal article" date="2017" name="Genome Biol. Evol.">
        <title>Phytophthora megakarya and P. palmivora, closely related causal agents of cacao black pod rot, underwent increases in genome sizes and gene numbers by different mechanisms.</title>
        <authorList>
            <person name="Ali S.S."/>
            <person name="Shao J."/>
            <person name="Lary D.J."/>
            <person name="Kronmiller B."/>
            <person name="Shen D."/>
            <person name="Strem M.D."/>
            <person name="Amoako-Attah I."/>
            <person name="Akrofi A.Y."/>
            <person name="Begoude B.A."/>
            <person name="Ten Hoopen G.M."/>
            <person name="Coulibaly K."/>
            <person name="Kebe B.I."/>
            <person name="Melnick R.L."/>
            <person name="Guiltinan M.J."/>
            <person name="Tyler B.M."/>
            <person name="Meinhardt L.W."/>
            <person name="Bailey B.A."/>
        </authorList>
    </citation>
    <scope>NUCLEOTIDE SEQUENCE [LARGE SCALE GENOMIC DNA]</scope>
    <source>
        <strain evidence="4">sbr112.9</strain>
    </source>
</reference>
<dbReference type="OrthoDB" id="118105at2759"/>
<comment type="caution">
    <text evidence="3">The sequence shown here is derived from an EMBL/GenBank/DDBJ whole genome shotgun (WGS) entry which is preliminary data.</text>
</comment>
<feature type="region of interest" description="Disordered" evidence="1">
    <location>
        <begin position="1"/>
        <end position="63"/>
    </location>
</feature>
<dbReference type="Pfam" id="PF13843">
    <property type="entry name" value="DDE_Tnp_1_7"/>
    <property type="match status" value="1"/>
</dbReference>
<dbReference type="Proteomes" id="UP000237271">
    <property type="component" value="Unassembled WGS sequence"/>
</dbReference>